<dbReference type="RefSeq" id="WP_265992003.1">
    <property type="nucleotide sequence ID" value="NZ_CP110973.1"/>
</dbReference>
<keyword evidence="1" id="KW-0472">Membrane</keyword>
<feature type="transmembrane region" description="Helical" evidence="1">
    <location>
        <begin position="66"/>
        <end position="84"/>
    </location>
</feature>
<keyword evidence="3" id="KW-1185">Reference proteome</keyword>
<evidence type="ECO:0008006" key="4">
    <source>
        <dbReference type="Google" id="ProtNLM"/>
    </source>
</evidence>
<gene>
    <name evidence="2" type="ORF">ACFQ4C_10605</name>
</gene>
<feature type="transmembrane region" description="Helical" evidence="1">
    <location>
        <begin position="34"/>
        <end position="54"/>
    </location>
</feature>
<keyword evidence="1" id="KW-1133">Transmembrane helix</keyword>
<dbReference type="EMBL" id="JBHTLP010000008">
    <property type="protein sequence ID" value="MFD1141562.1"/>
    <property type="molecule type" value="Genomic_DNA"/>
</dbReference>
<feature type="transmembrane region" description="Helical" evidence="1">
    <location>
        <begin position="133"/>
        <end position="152"/>
    </location>
</feature>
<protein>
    <recommendedName>
        <fullName evidence="4">TspO/MBR related protein</fullName>
    </recommendedName>
</protein>
<feature type="transmembrane region" description="Helical" evidence="1">
    <location>
        <begin position="104"/>
        <end position="121"/>
    </location>
</feature>
<organism evidence="2 3">
    <name type="scientific">Larkinella insperata</name>
    <dbReference type="NCBI Taxonomy" id="332158"/>
    <lineage>
        <taxon>Bacteria</taxon>
        <taxon>Pseudomonadati</taxon>
        <taxon>Bacteroidota</taxon>
        <taxon>Cytophagia</taxon>
        <taxon>Cytophagales</taxon>
        <taxon>Spirosomataceae</taxon>
        <taxon>Larkinella</taxon>
    </lineage>
</organism>
<accession>A0ABW3Q8C4</accession>
<sequence length="198" mass="21614">MNNRLLGALAMLGAPCLGLSMIRALILNDNFESDLFGGVLSVLYMAGWLCSMVGLWNIRATGDSRFGRASLGVIFGSLTLANVWNVYDALVPNANTFLYRALDLNWPLSNLMMLVIGIAVIRARRLTGWNRYIPLVVGLWLPFSILVSIPGGGAQGTWAGSLSAVYSIITWTLLAYVVYTSQPELSLVPSQQDTDEIR</sequence>
<feature type="transmembrane region" description="Helical" evidence="1">
    <location>
        <begin position="158"/>
        <end position="179"/>
    </location>
</feature>
<evidence type="ECO:0000313" key="2">
    <source>
        <dbReference type="EMBL" id="MFD1141562.1"/>
    </source>
</evidence>
<comment type="caution">
    <text evidence="2">The sequence shown here is derived from an EMBL/GenBank/DDBJ whole genome shotgun (WGS) entry which is preliminary data.</text>
</comment>
<reference evidence="3" key="1">
    <citation type="journal article" date="2019" name="Int. J. Syst. Evol. Microbiol.">
        <title>The Global Catalogue of Microorganisms (GCM) 10K type strain sequencing project: providing services to taxonomists for standard genome sequencing and annotation.</title>
        <authorList>
            <consortium name="The Broad Institute Genomics Platform"/>
            <consortium name="The Broad Institute Genome Sequencing Center for Infectious Disease"/>
            <person name="Wu L."/>
            <person name="Ma J."/>
        </authorList>
    </citation>
    <scope>NUCLEOTIDE SEQUENCE [LARGE SCALE GENOMIC DNA]</scope>
    <source>
        <strain evidence="3">CCUG 55608</strain>
    </source>
</reference>
<proteinExistence type="predicted"/>
<evidence type="ECO:0000313" key="3">
    <source>
        <dbReference type="Proteomes" id="UP001597116"/>
    </source>
</evidence>
<keyword evidence="1" id="KW-0812">Transmembrane</keyword>
<name>A0ABW3Q8C4_9BACT</name>
<evidence type="ECO:0000256" key="1">
    <source>
        <dbReference type="SAM" id="Phobius"/>
    </source>
</evidence>
<dbReference type="Proteomes" id="UP001597116">
    <property type="component" value="Unassembled WGS sequence"/>
</dbReference>